<keyword evidence="3" id="KW-1185">Reference proteome</keyword>
<dbReference type="GO" id="GO:0016706">
    <property type="term" value="F:2-oxoglutarate-dependent dioxygenase activity"/>
    <property type="evidence" value="ECO:0007669"/>
    <property type="project" value="UniProtKB-ARBA"/>
</dbReference>
<keyword evidence="2" id="KW-0223">Dioxygenase</keyword>
<dbReference type="SUPFAM" id="SSF51197">
    <property type="entry name" value="Clavaminate synthase-like"/>
    <property type="match status" value="1"/>
</dbReference>
<dbReference type="EMBL" id="FCON02000093">
    <property type="protein sequence ID" value="SAL80508.1"/>
    <property type="molecule type" value="Genomic_DNA"/>
</dbReference>
<sequence length="204" mass="23140">MDFVRTPLLPLLASTLSGADEIRLFHDQLIWKDPDGQTTRSTVGWHSDRAYWKTCTSEKMLTAWVPLQDTSEEMGTLAVWDASHLWSGTDDLHTFNEPELDIIESRVRALNHAPNIVLLPLRRGQVSFHHCRLVHGSYPNRTGRPRIAFAIHYQDGENRHIAPRASEKSPVHLNDMLCRTCTDGTPDYADPEVCPVLFSTSRQA</sequence>
<dbReference type="InterPro" id="IPR008775">
    <property type="entry name" value="Phytyl_CoA_dOase-like"/>
</dbReference>
<reference evidence="2" key="1">
    <citation type="submission" date="2016-01" db="EMBL/GenBank/DDBJ databases">
        <authorList>
            <person name="Peeters C."/>
        </authorList>
    </citation>
    <scope>NUCLEOTIDE SEQUENCE [LARGE SCALE GENOMIC DNA]</scope>
    <source>
        <strain evidence="2">LMG 22940</strain>
    </source>
</reference>
<dbReference type="AlphaFoldDB" id="A0A158KH87"/>
<protein>
    <submittedName>
        <fullName evidence="2">Phytanoyl-CoA dioxygenase (PhyH)</fullName>
    </submittedName>
</protein>
<name>A0A158KH87_9BURK</name>
<gene>
    <name evidence="2" type="ORF">AWB68_05873</name>
</gene>
<dbReference type="PANTHER" id="PTHR20883:SF48">
    <property type="entry name" value="ECTOINE DIOXYGENASE"/>
    <property type="match status" value="1"/>
</dbReference>
<evidence type="ECO:0000313" key="3">
    <source>
        <dbReference type="Proteomes" id="UP000054770"/>
    </source>
</evidence>
<accession>A0A158KH87</accession>
<organism evidence="2 3">
    <name type="scientific">Caballeronia choica</name>
    <dbReference type="NCBI Taxonomy" id="326476"/>
    <lineage>
        <taxon>Bacteria</taxon>
        <taxon>Pseudomonadati</taxon>
        <taxon>Pseudomonadota</taxon>
        <taxon>Betaproteobacteria</taxon>
        <taxon>Burkholderiales</taxon>
        <taxon>Burkholderiaceae</taxon>
        <taxon>Caballeronia</taxon>
    </lineage>
</organism>
<dbReference type="GO" id="GO:0005506">
    <property type="term" value="F:iron ion binding"/>
    <property type="evidence" value="ECO:0007669"/>
    <property type="project" value="UniProtKB-ARBA"/>
</dbReference>
<dbReference type="Proteomes" id="UP000054770">
    <property type="component" value="Unassembled WGS sequence"/>
</dbReference>
<evidence type="ECO:0000313" key="2">
    <source>
        <dbReference type="EMBL" id="SAL80508.1"/>
    </source>
</evidence>
<evidence type="ECO:0000256" key="1">
    <source>
        <dbReference type="ARBA" id="ARBA00001954"/>
    </source>
</evidence>
<dbReference type="Pfam" id="PF05721">
    <property type="entry name" value="PhyH"/>
    <property type="match status" value="1"/>
</dbReference>
<comment type="cofactor">
    <cofactor evidence="1">
        <name>Fe(2+)</name>
        <dbReference type="ChEBI" id="CHEBI:29033"/>
    </cofactor>
</comment>
<dbReference type="Gene3D" id="2.60.120.620">
    <property type="entry name" value="q2cbj1_9rhob like domain"/>
    <property type="match status" value="1"/>
</dbReference>
<comment type="caution">
    <text evidence="2">The sequence shown here is derived from an EMBL/GenBank/DDBJ whole genome shotgun (WGS) entry which is preliminary data.</text>
</comment>
<proteinExistence type="predicted"/>
<dbReference type="PANTHER" id="PTHR20883">
    <property type="entry name" value="PHYTANOYL-COA DIOXYGENASE DOMAIN CONTAINING 1"/>
    <property type="match status" value="1"/>
</dbReference>
<keyword evidence="2" id="KW-0560">Oxidoreductase</keyword>